<reference evidence="3" key="2">
    <citation type="journal article" date="2022" name="Hortic Res">
        <title>The genome of Dioscorea zingiberensis sheds light on the biosynthesis, origin and evolution of the medicinally important diosgenin saponins.</title>
        <authorList>
            <person name="Li Y."/>
            <person name="Tan C."/>
            <person name="Li Z."/>
            <person name="Guo J."/>
            <person name="Li S."/>
            <person name="Chen X."/>
            <person name="Wang C."/>
            <person name="Dai X."/>
            <person name="Yang H."/>
            <person name="Song W."/>
            <person name="Hou L."/>
            <person name="Xu J."/>
            <person name="Tong Z."/>
            <person name="Xu A."/>
            <person name="Yuan X."/>
            <person name="Wang W."/>
            <person name="Yang Q."/>
            <person name="Chen L."/>
            <person name="Sun Z."/>
            <person name="Wang K."/>
            <person name="Pan B."/>
            <person name="Chen J."/>
            <person name="Bao Y."/>
            <person name="Liu F."/>
            <person name="Qi X."/>
            <person name="Gang D.R."/>
            <person name="Wen J."/>
            <person name="Li J."/>
        </authorList>
    </citation>
    <scope>NUCLEOTIDE SEQUENCE</scope>
    <source>
        <strain evidence="3">Dzin_1.0</strain>
    </source>
</reference>
<dbReference type="PROSITE" id="PS50181">
    <property type="entry name" value="FBOX"/>
    <property type="match status" value="1"/>
</dbReference>
<dbReference type="OrthoDB" id="441172at2759"/>
<evidence type="ECO:0000313" key="3">
    <source>
        <dbReference type="EMBL" id="KAJ0972073.1"/>
    </source>
</evidence>
<dbReference type="Proteomes" id="UP001085076">
    <property type="component" value="Miscellaneous, Linkage group lg05"/>
</dbReference>
<evidence type="ECO:0000259" key="2">
    <source>
        <dbReference type="PROSITE" id="PS50181"/>
    </source>
</evidence>
<organism evidence="3 4">
    <name type="scientific">Dioscorea zingiberensis</name>
    <dbReference type="NCBI Taxonomy" id="325984"/>
    <lineage>
        <taxon>Eukaryota</taxon>
        <taxon>Viridiplantae</taxon>
        <taxon>Streptophyta</taxon>
        <taxon>Embryophyta</taxon>
        <taxon>Tracheophyta</taxon>
        <taxon>Spermatophyta</taxon>
        <taxon>Magnoliopsida</taxon>
        <taxon>Liliopsida</taxon>
        <taxon>Dioscoreales</taxon>
        <taxon>Dioscoreaceae</taxon>
        <taxon>Dioscorea</taxon>
    </lineage>
</organism>
<comment type="caution">
    <text evidence="3">The sequence shown here is derived from an EMBL/GenBank/DDBJ whole genome shotgun (WGS) entry which is preliminary data.</text>
</comment>
<dbReference type="EMBL" id="JAGGNH010000005">
    <property type="protein sequence ID" value="KAJ0972073.1"/>
    <property type="molecule type" value="Genomic_DNA"/>
</dbReference>
<feature type="region of interest" description="Disordered" evidence="1">
    <location>
        <begin position="263"/>
        <end position="287"/>
    </location>
</feature>
<dbReference type="InterPro" id="IPR040275">
    <property type="entry name" value="At5g39450-like"/>
</dbReference>
<name>A0A9D5CF50_9LILI</name>
<proteinExistence type="predicted"/>
<gene>
    <name evidence="3" type="ORF">J5N97_020032</name>
</gene>
<dbReference type="SUPFAM" id="SSF81383">
    <property type="entry name" value="F-box domain"/>
    <property type="match status" value="1"/>
</dbReference>
<protein>
    <recommendedName>
        <fullName evidence="2">F-box domain-containing protein</fullName>
    </recommendedName>
</protein>
<reference evidence="3" key="1">
    <citation type="submission" date="2021-03" db="EMBL/GenBank/DDBJ databases">
        <authorList>
            <person name="Li Z."/>
            <person name="Yang C."/>
        </authorList>
    </citation>
    <scope>NUCLEOTIDE SEQUENCE</scope>
    <source>
        <strain evidence="3">Dzin_1.0</strain>
        <tissue evidence="3">Leaf</tissue>
    </source>
</reference>
<dbReference type="CDD" id="cd09917">
    <property type="entry name" value="F-box_SF"/>
    <property type="match status" value="1"/>
</dbReference>
<dbReference type="SMART" id="SM00256">
    <property type="entry name" value="FBOX"/>
    <property type="match status" value="1"/>
</dbReference>
<evidence type="ECO:0000313" key="4">
    <source>
        <dbReference type="Proteomes" id="UP001085076"/>
    </source>
</evidence>
<feature type="domain" description="F-box" evidence="2">
    <location>
        <begin position="8"/>
        <end position="55"/>
    </location>
</feature>
<accession>A0A9D5CF50</accession>
<sequence>MAECGCGSEALLAMPEDVLAMISSLLRACDLCALAQTCRALHCAITSSEKSWFAQCLLLPTSPPPHLLPIWRESFPSYLSLLRFLLSLSPLLGLWAHQNPELGNAVLALWGHLPSLLAFRIIPQELPSFGLESGPLLYAPVFEILPNPQGSSSPALFFLHGAGDSVHPGSVSAVHPDSNVLLLEVDAQSQDPSPGFVRLSFGDRRRVLDFVAKRVRIAVPPKLVSAPMLRYRAEDDALLEMRMSWLLDTHKVHNGRIDRRVAESNLGGTGRRKASDDSDTEVAGSRRKRQPGFSMAGYFGLMSLLGKSKSLNGTKSSSMGISCSSNGESKHVSLQDFLRSGDTIGLSLRGAHMKLTTYRAWPNMHGNKFALYKLPMQEPDVGREYAGLWGGTFGWPPGRASEDKPGKALFFLLLSYEEVDGQLLLIATKILEGTHYVLHPNGSAMFIVKVGEPTVEPFPWERDGDSCLVEVMHAYNGEGIANGYGFRYPGSKPGSMFVLQNGRIAFVWRDTKAVLTLERLNLEELLKRGERQFNLFILIKVLPLRTFFLFSEKRSSMKDKSLQFC</sequence>
<evidence type="ECO:0000256" key="1">
    <source>
        <dbReference type="SAM" id="MobiDB-lite"/>
    </source>
</evidence>
<dbReference type="AlphaFoldDB" id="A0A9D5CF50"/>
<dbReference type="InterPro" id="IPR001810">
    <property type="entry name" value="F-box_dom"/>
</dbReference>
<dbReference type="PANTHER" id="PTHR31370:SF2">
    <property type="entry name" value="OS08G0105100 PROTEIN"/>
    <property type="match status" value="1"/>
</dbReference>
<keyword evidence="4" id="KW-1185">Reference proteome</keyword>
<dbReference type="Pfam" id="PF12937">
    <property type="entry name" value="F-box-like"/>
    <property type="match status" value="1"/>
</dbReference>
<dbReference type="PANTHER" id="PTHR31370">
    <property type="entry name" value="F-BOX PROTEIN FAMILY-LIKE"/>
    <property type="match status" value="1"/>
</dbReference>
<dbReference type="InterPro" id="IPR036047">
    <property type="entry name" value="F-box-like_dom_sf"/>
</dbReference>